<name>A0A9D1FHR2_9BACT</name>
<reference evidence="2" key="2">
    <citation type="journal article" date="2021" name="PeerJ">
        <title>Extensive microbial diversity within the chicken gut microbiome revealed by metagenomics and culture.</title>
        <authorList>
            <person name="Gilroy R."/>
            <person name="Ravi A."/>
            <person name="Getino M."/>
            <person name="Pursley I."/>
            <person name="Horton D.L."/>
            <person name="Alikhan N.F."/>
            <person name="Baker D."/>
            <person name="Gharbi K."/>
            <person name="Hall N."/>
            <person name="Watson M."/>
            <person name="Adriaenssens E.M."/>
            <person name="Foster-Nyarko E."/>
            <person name="Jarju S."/>
            <person name="Secka A."/>
            <person name="Antonio M."/>
            <person name="Oren A."/>
            <person name="Chaudhuri R.R."/>
            <person name="La Ragione R."/>
            <person name="Hildebrand F."/>
            <person name="Pallen M.J."/>
        </authorList>
    </citation>
    <scope>NUCLEOTIDE SEQUENCE</scope>
    <source>
        <strain evidence="2">CHK152-2871</strain>
    </source>
</reference>
<keyword evidence="1" id="KW-0472">Membrane</keyword>
<evidence type="ECO:0000313" key="3">
    <source>
        <dbReference type="Proteomes" id="UP000886865"/>
    </source>
</evidence>
<keyword evidence="1" id="KW-1133">Transmembrane helix</keyword>
<evidence type="ECO:0000256" key="1">
    <source>
        <dbReference type="SAM" id="Phobius"/>
    </source>
</evidence>
<comment type="caution">
    <text evidence="2">The sequence shown here is derived from an EMBL/GenBank/DDBJ whole genome shotgun (WGS) entry which is preliminary data.</text>
</comment>
<accession>A0A9D1FHR2</accession>
<protein>
    <submittedName>
        <fullName evidence="2">Uncharacterized protein</fullName>
    </submittedName>
</protein>
<dbReference type="AlphaFoldDB" id="A0A9D1FHR2"/>
<evidence type="ECO:0000313" key="2">
    <source>
        <dbReference type="EMBL" id="HIS73907.1"/>
    </source>
</evidence>
<feature type="transmembrane region" description="Helical" evidence="1">
    <location>
        <begin position="145"/>
        <end position="162"/>
    </location>
</feature>
<proteinExistence type="predicted"/>
<sequence length="203" mass="21960">MRTERINSANNNTNVIASGITGAAATALVSRYVPLSRAEHDTAFKTASQHIQDMVKSAKEAEFQQVVDNISKNKSLDNVADVFVKSKDSIIQGTKEGIEQIAQNLDENAKEAFNTCVQRVADAGKLAEYAENTKVIKQAKKARPIAYFAALAGAATMSLTVLKNMITQKKVKQQTIGVTYDKEGMIIDAPDSLSLAIILDEIA</sequence>
<dbReference type="Proteomes" id="UP000886865">
    <property type="component" value="Unassembled WGS sequence"/>
</dbReference>
<reference evidence="2" key="1">
    <citation type="submission" date="2020-10" db="EMBL/GenBank/DDBJ databases">
        <authorList>
            <person name="Gilroy R."/>
        </authorList>
    </citation>
    <scope>NUCLEOTIDE SEQUENCE</scope>
    <source>
        <strain evidence="2">CHK152-2871</strain>
    </source>
</reference>
<gene>
    <name evidence="2" type="ORF">IAA86_02675</name>
</gene>
<keyword evidence="1" id="KW-0812">Transmembrane</keyword>
<organism evidence="2 3">
    <name type="scientific">Candidatus Galligastranaerophilus intestinavium</name>
    <dbReference type="NCBI Taxonomy" id="2840836"/>
    <lineage>
        <taxon>Bacteria</taxon>
        <taxon>Candidatus Galligastranaerophilus</taxon>
    </lineage>
</organism>
<dbReference type="EMBL" id="DVJQ01000023">
    <property type="protein sequence ID" value="HIS73907.1"/>
    <property type="molecule type" value="Genomic_DNA"/>
</dbReference>